<evidence type="ECO:0000256" key="1">
    <source>
        <dbReference type="SAM" id="MobiDB-lite"/>
    </source>
</evidence>
<dbReference type="Pfam" id="PF10708">
    <property type="entry name" value="DUF2510"/>
    <property type="match status" value="1"/>
</dbReference>
<dbReference type="SUPFAM" id="SSF51219">
    <property type="entry name" value="TRAP-like"/>
    <property type="match status" value="1"/>
</dbReference>
<dbReference type="InterPro" id="IPR036983">
    <property type="entry name" value="AIM24_sf"/>
</dbReference>
<feature type="compositionally biased region" description="Low complexity" evidence="1">
    <location>
        <begin position="30"/>
        <end position="48"/>
    </location>
</feature>
<feature type="region of interest" description="Disordered" evidence="1">
    <location>
        <begin position="1"/>
        <end position="54"/>
    </location>
</feature>
<dbReference type="NCBIfam" id="TIGR00266">
    <property type="entry name" value="TIGR00266 family protein"/>
    <property type="match status" value="1"/>
</dbReference>
<keyword evidence="4" id="KW-1185">Reference proteome</keyword>
<protein>
    <submittedName>
        <fullName evidence="3">DUF124 domain-containing protein</fullName>
    </submittedName>
</protein>
<dbReference type="RefSeq" id="WP_114590811.1">
    <property type="nucleotide sequence ID" value="NZ_CP031165.1"/>
</dbReference>
<dbReference type="InterPro" id="IPR016031">
    <property type="entry name" value="Trp_RNA-bd_attenuator-like_dom"/>
</dbReference>
<dbReference type="Proteomes" id="UP000264006">
    <property type="component" value="Chromosome"/>
</dbReference>
<dbReference type="PANTHER" id="PTHR43657">
    <property type="entry name" value="TRYPTOPHAN RNA-BINDING ATTENUATOR PROTEIN-LIKE PROTEIN"/>
    <property type="match status" value="1"/>
</dbReference>
<name>A0A346XV60_9ACTN</name>
<evidence type="ECO:0000313" key="4">
    <source>
        <dbReference type="Proteomes" id="UP000264006"/>
    </source>
</evidence>
<evidence type="ECO:0000259" key="2">
    <source>
        <dbReference type="Pfam" id="PF10708"/>
    </source>
</evidence>
<evidence type="ECO:0000313" key="3">
    <source>
        <dbReference type="EMBL" id="AXV06107.1"/>
    </source>
</evidence>
<dbReference type="OrthoDB" id="9779518at2"/>
<reference evidence="3 4" key="1">
    <citation type="submission" date="2018-09" db="EMBL/GenBank/DDBJ databases">
        <title>Complete genome sequence of Euzebya sp. DY32-46 isolated from seawater of Pacific Ocean.</title>
        <authorList>
            <person name="Xu L."/>
            <person name="Wu Y.-H."/>
            <person name="Xu X.-W."/>
        </authorList>
    </citation>
    <scope>NUCLEOTIDE SEQUENCE [LARGE SCALE GENOMIC DNA]</scope>
    <source>
        <strain evidence="3 4">DY32-46</strain>
    </source>
</reference>
<gene>
    <name evidence="3" type="ORF">DVS28_a1408</name>
</gene>
<proteinExistence type="predicted"/>
<dbReference type="PANTHER" id="PTHR43657:SF1">
    <property type="entry name" value="ALTERED INHERITANCE OF MITOCHONDRIA PROTEIN 24, MITOCHONDRIAL"/>
    <property type="match status" value="1"/>
</dbReference>
<dbReference type="Gene3D" id="3.60.160.10">
    <property type="entry name" value="Mitochondrial biogenesis AIM24"/>
    <property type="match status" value="1"/>
</dbReference>
<feature type="domain" description="DUF2510" evidence="2">
    <location>
        <begin position="5"/>
        <end position="38"/>
    </location>
</feature>
<dbReference type="KEGG" id="euz:DVS28_a1408"/>
<dbReference type="Pfam" id="PF01987">
    <property type="entry name" value="AIM24"/>
    <property type="match status" value="1"/>
</dbReference>
<sequence>MSTAPGWYQAEGDPPGTHRYWDGQQWASDAQPIGQQQGQPPQAATPAPGVGGQFGTRQAVQGSHEVDFEIFGDDMQFVEVELDPGETVIGEAGAMMYIEDGISFEVKMGDGSEPEQGLFKKLGGAAKRAVSGESIFLTHFTNHGAGKARVAFAAPYPGSVLAVDLEDVGGRLIVQKDGFLAAAYGTRIGVAFNRKLGAGLLGGEGFILQDLQGDGNVFVHAGGTVVERTLNNSTLRIDTGCIVAMESTIAYNIERAGNLKSSFFGGEGLFLATLSGTGRVWLQSLPFERLASRVARSVGTGGSGGDQSGFNINFG</sequence>
<dbReference type="EMBL" id="CP031165">
    <property type="protein sequence ID" value="AXV06107.1"/>
    <property type="molecule type" value="Genomic_DNA"/>
</dbReference>
<dbReference type="InterPro" id="IPR018929">
    <property type="entry name" value="DUF2510"/>
</dbReference>
<dbReference type="AlphaFoldDB" id="A0A346XV60"/>
<organism evidence="3 4">
    <name type="scientific">Euzebya pacifica</name>
    <dbReference type="NCBI Taxonomy" id="1608957"/>
    <lineage>
        <taxon>Bacteria</taxon>
        <taxon>Bacillati</taxon>
        <taxon>Actinomycetota</taxon>
        <taxon>Nitriliruptoria</taxon>
        <taxon>Euzebyales</taxon>
    </lineage>
</organism>
<accession>A0A346XV60</accession>
<dbReference type="InterPro" id="IPR002838">
    <property type="entry name" value="AIM24"/>
</dbReference>